<sequence length="110" mass="12450">MTTMSLTSPYIVKAAIPNQFTGAVIKAPRSLGSVKSISKSFGLKCSSNCRTSMYDQMVRRAKLKFLMINTLWMQPRKLDQICLIPVRPELAPPVPERWFQVLLINPTVPR</sequence>
<keyword evidence="2" id="KW-1185">Reference proteome</keyword>
<gene>
    <name evidence="1" type="ORF">F3Y22_tig00110882pilonHSYRG00057</name>
</gene>
<comment type="caution">
    <text evidence="1">The sequence shown here is derived from an EMBL/GenBank/DDBJ whole genome shotgun (WGS) entry which is preliminary data.</text>
</comment>
<organism evidence="1 2">
    <name type="scientific">Hibiscus syriacus</name>
    <name type="common">Rose of Sharon</name>
    <dbReference type="NCBI Taxonomy" id="106335"/>
    <lineage>
        <taxon>Eukaryota</taxon>
        <taxon>Viridiplantae</taxon>
        <taxon>Streptophyta</taxon>
        <taxon>Embryophyta</taxon>
        <taxon>Tracheophyta</taxon>
        <taxon>Spermatophyta</taxon>
        <taxon>Magnoliopsida</taxon>
        <taxon>eudicotyledons</taxon>
        <taxon>Gunneridae</taxon>
        <taxon>Pentapetalae</taxon>
        <taxon>rosids</taxon>
        <taxon>malvids</taxon>
        <taxon>Malvales</taxon>
        <taxon>Malvaceae</taxon>
        <taxon>Malvoideae</taxon>
        <taxon>Hibiscus</taxon>
    </lineage>
</organism>
<reference evidence="1" key="1">
    <citation type="submission" date="2019-09" db="EMBL/GenBank/DDBJ databases">
        <title>Draft genome information of white flower Hibiscus syriacus.</title>
        <authorList>
            <person name="Kim Y.-M."/>
        </authorList>
    </citation>
    <scope>NUCLEOTIDE SEQUENCE [LARGE SCALE GENOMIC DNA]</scope>
    <source>
        <strain evidence="1">YM2019G1</strain>
    </source>
</reference>
<protein>
    <submittedName>
        <fullName evidence="1">60S ribosomal protein L10a-3-like isoform X1</fullName>
    </submittedName>
</protein>
<name>A0A6A2ZJN2_HIBSY</name>
<dbReference type="EMBL" id="VEPZ02001145">
    <property type="protein sequence ID" value="KAE8691717.1"/>
    <property type="molecule type" value="Genomic_DNA"/>
</dbReference>
<evidence type="ECO:0000313" key="2">
    <source>
        <dbReference type="Proteomes" id="UP000436088"/>
    </source>
</evidence>
<proteinExistence type="predicted"/>
<dbReference type="Proteomes" id="UP000436088">
    <property type="component" value="Unassembled WGS sequence"/>
</dbReference>
<accession>A0A6A2ZJN2</accession>
<dbReference type="AlphaFoldDB" id="A0A6A2ZJN2"/>
<evidence type="ECO:0000313" key="1">
    <source>
        <dbReference type="EMBL" id="KAE8691717.1"/>
    </source>
</evidence>
<dbReference type="GO" id="GO:0005840">
    <property type="term" value="C:ribosome"/>
    <property type="evidence" value="ECO:0007669"/>
    <property type="project" value="UniProtKB-KW"/>
</dbReference>